<keyword evidence="3" id="KW-1185">Reference proteome</keyword>
<reference evidence="2 3" key="1">
    <citation type="submission" date="2024-01" db="EMBL/GenBank/DDBJ databases">
        <title>The complete chloroplast genome sequence of Lithospermum erythrorhizon: insights into the phylogenetic relationship among Boraginaceae species and the maternal lineages of purple gromwells.</title>
        <authorList>
            <person name="Okada T."/>
            <person name="Watanabe K."/>
        </authorList>
    </citation>
    <scope>NUCLEOTIDE SEQUENCE [LARGE SCALE GENOMIC DNA]</scope>
</reference>
<sequence>MHVDDQHQEGPQNEQQHDQSIAATDDENSDQGKVTSIPRRSHSTPRWMTDYVSREGTSDNELNLVQEIDHEDPIFFEEVVKHKKWRVAMDAEISSIIKKNT</sequence>
<evidence type="ECO:0000256" key="1">
    <source>
        <dbReference type="SAM" id="MobiDB-lite"/>
    </source>
</evidence>
<feature type="region of interest" description="Disordered" evidence="1">
    <location>
        <begin position="1"/>
        <end position="46"/>
    </location>
</feature>
<dbReference type="Proteomes" id="UP001454036">
    <property type="component" value="Unassembled WGS sequence"/>
</dbReference>
<dbReference type="EMBL" id="BAABME010005414">
    <property type="protein sequence ID" value="GAA0165558.1"/>
    <property type="molecule type" value="Genomic_DNA"/>
</dbReference>
<evidence type="ECO:0000313" key="2">
    <source>
        <dbReference type="EMBL" id="GAA0165558.1"/>
    </source>
</evidence>
<feature type="compositionally biased region" description="Polar residues" evidence="1">
    <location>
        <begin position="9"/>
        <end position="22"/>
    </location>
</feature>
<comment type="caution">
    <text evidence="2">The sequence shown here is derived from an EMBL/GenBank/DDBJ whole genome shotgun (WGS) entry which is preliminary data.</text>
</comment>
<organism evidence="2 3">
    <name type="scientific">Lithospermum erythrorhizon</name>
    <name type="common">Purple gromwell</name>
    <name type="synonym">Lithospermum officinale var. erythrorhizon</name>
    <dbReference type="NCBI Taxonomy" id="34254"/>
    <lineage>
        <taxon>Eukaryota</taxon>
        <taxon>Viridiplantae</taxon>
        <taxon>Streptophyta</taxon>
        <taxon>Embryophyta</taxon>
        <taxon>Tracheophyta</taxon>
        <taxon>Spermatophyta</taxon>
        <taxon>Magnoliopsida</taxon>
        <taxon>eudicotyledons</taxon>
        <taxon>Gunneridae</taxon>
        <taxon>Pentapetalae</taxon>
        <taxon>asterids</taxon>
        <taxon>lamiids</taxon>
        <taxon>Boraginales</taxon>
        <taxon>Boraginaceae</taxon>
        <taxon>Boraginoideae</taxon>
        <taxon>Lithospermeae</taxon>
        <taxon>Lithospermum</taxon>
    </lineage>
</organism>
<gene>
    <name evidence="2" type="ORF">LIER_20934</name>
</gene>
<proteinExistence type="predicted"/>
<dbReference type="AlphaFoldDB" id="A0AAV3QSE5"/>
<name>A0AAV3QSE5_LITER</name>
<protein>
    <submittedName>
        <fullName evidence="2">Uncharacterized protein</fullName>
    </submittedName>
</protein>
<accession>A0AAV3QSE5</accession>
<evidence type="ECO:0000313" key="3">
    <source>
        <dbReference type="Proteomes" id="UP001454036"/>
    </source>
</evidence>